<sequence length="171" mass="18941">MEPVDADGLELARHRPPGAFQQIKIAEIAETHRLRHRNHVGRGEIAAGGFAVGHHMHRQSEAAPVKGKPAEIVELAAVDPGRQERRRNLAVDELFLPLRHTVHMLDPARAFGQIAHRLAVAVGGDAKTAEAVLLHKPDQQRIDHGAADAEHQHLRNFFLDRQLPEQCIETA</sequence>
<reference evidence="1" key="1">
    <citation type="submission" date="2019-08" db="EMBL/GenBank/DDBJ databases">
        <authorList>
            <person name="Kucharzyk K."/>
            <person name="Murdoch R.W."/>
            <person name="Higgins S."/>
            <person name="Loffler F."/>
        </authorList>
    </citation>
    <scope>NUCLEOTIDE SEQUENCE</scope>
</reference>
<evidence type="ECO:0000313" key="1">
    <source>
        <dbReference type="EMBL" id="MPM41232.1"/>
    </source>
</evidence>
<gene>
    <name evidence="1" type="ORF">SDC9_87882</name>
</gene>
<name>A0A644ZK31_9ZZZZ</name>
<dbReference type="EMBL" id="VSSQ01009293">
    <property type="protein sequence ID" value="MPM41232.1"/>
    <property type="molecule type" value="Genomic_DNA"/>
</dbReference>
<protein>
    <submittedName>
        <fullName evidence="1">Uncharacterized protein</fullName>
    </submittedName>
</protein>
<organism evidence="1">
    <name type="scientific">bioreactor metagenome</name>
    <dbReference type="NCBI Taxonomy" id="1076179"/>
    <lineage>
        <taxon>unclassified sequences</taxon>
        <taxon>metagenomes</taxon>
        <taxon>ecological metagenomes</taxon>
    </lineage>
</organism>
<dbReference type="AlphaFoldDB" id="A0A644ZK31"/>
<accession>A0A644ZK31</accession>
<comment type="caution">
    <text evidence="1">The sequence shown here is derived from an EMBL/GenBank/DDBJ whole genome shotgun (WGS) entry which is preliminary data.</text>
</comment>
<proteinExistence type="predicted"/>